<evidence type="ECO:0000256" key="4">
    <source>
        <dbReference type="ARBA" id="ARBA00023163"/>
    </source>
</evidence>
<dbReference type="InterPro" id="IPR058163">
    <property type="entry name" value="LysR-type_TF_proteobact-type"/>
</dbReference>
<dbReference type="GO" id="GO:0003700">
    <property type="term" value="F:DNA-binding transcription factor activity"/>
    <property type="evidence" value="ECO:0007669"/>
    <property type="project" value="InterPro"/>
</dbReference>
<name>A0A5E4VVZ8_9BURK</name>
<sequence>MIDNLPSLRTFVRVVAAGSLSAAAREMDMSLAMVSKRLTQLERELGIRLLQRTTRKQVLTEEGVLFHAEAVRILEAIEQAEAVILGRSQAIDGTVRLSAPVEFGRQWIAPAIAAFQKKHPKVLVQLTLSDVVVDLLDANIDLAIRFGNLADSSLIARPLAPNFRVLCASPAYLKRFGVPNHPNELIHHQCILIGNHARAVWTFDGEEHLSVQIIGTFLTNDGSAAHTLALEGAGIARKSIWDVGDEIANGRLKRVLPAFAIPAAPLNAIYPTGRHLAPRVRALVEFLGDRLSKAWRWESMREADVKA</sequence>
<dbReference type="FunFam" id="3.40.190.290:FF:000001">
    <property type="entry name" value="Transcriptional regulator, LysR family"/>
    <property type="match status" value="1"/>
</dbReference>
<protein>
    <submittedName>
        <fullName evidence="6">LysR family transcriptional regulator</fullName>
    </submittedName>
</protein>
<dbReference type="SUPFAM" id="SSF46785">
    <property type="entry name" value="Winged helix' DNA-binding domain"/>
    <property type="match status" value="1"/>
</dbReference>
<dbReference type="InterPro" id="IPR000847">
    <property type="entry name" value="LysR_HTH_N"/>
</dbReference>
<dbReference type="GO" id="GO:0003677">
    <property type="term" value="F:DNA binding"/>
    <property type="evidence" value="ECO:0007669"/>
    <property type="project" value="UniProtKB-KW"/>
</dbReference>
<dbReference type="Gene3D" id="1.10.10.10">
    <property type="entry name" value="Winged helix-like DNA-binding domain superfamily/Winged helix DNA-binding domain"/>
    <property type="match status" value="1"/>
</dbReference>
<gene>
    <name evidence="6" type="ORF">PCO31110_02920</name>
</gene>
<evidence type="ECO:0000256" key="2">
    <source>
        <dbReference type="ARBA" id="ARBA00023015"/>
    </source>
</evidence>
<keyword evidence="4" id="KW-0804">Transcription</keyword>
<keyword evidence="2" id="KW-0805">Transcription regulation</keyword>
<dbReference type="Pfam" id="PF00126">
    <property type="entry name" value="HTH_1"/>
    <property type="match status" value="1"/>
</dbReference>
<dbReference type="FunFam" id="1.10.10.10:FF:000001">
    <property type="entry name" value="LysR family transcriptional regulator"/>
    <property type="match status" value="1"/>
</dbReference>
<accession>A0A5E4VVZ8</accession>
<dbReference type="CDD" id="cd08422">
    <property type="entry name" value="PBP2_CrgA_like"/>
    <property type="match status" value="1"/>
</dbReference>
<feature type="domain" description="HTH lysR-type" evidence="5">
    <location>
        <begin position="3"/>
        <end position="60"/>
    </location>
</feature>
<dbReference type="SUPFAM" id="SSF53850">
    <property type="entry name" value="Periplasmic binding protein-like II"/>
    <property type="match status" value="1"/>
</dbReference>
<dbReference type="PANTHER" id="PTHR30537:SF5">
    <property type="entry name" value="HTH-TYPE TRANSCRIPTIONAL ACTIVATOR TTDR-RELATED"/>
    <property type="match status" value="1"/>
</dbReference>
<dbReference type="EMBL" id="CABPSJ010000003">
    <property type="protein sequence ID" value="VVE16003.1"/>
    <property type="molecule type" value="Genomic_DNA"/>
</dbReference>
<evidence type="ECO:0000256" key="1">
    <source>
        <dbReference type="ARBA" id="ARBA00009437"/>
    </source>
</evidence>
<dbReference type="PANTHER" id="PTHR30537">
    <property type="entry name" value="HTH-TYPE TRANSCRIPTIONAL REGULATOR"/>
    <property type="match status" value="1"/>
</dbReference>
<dbReference type="InterPro" id="IPR036390">
    <property type="entry name" value="WH_DNA-bd_sf"/>
</dbReference>
<dbReference type="InterPro" id="IPR005119">
    <property type="entry name" value="LysR_subst-bd"/>
</dbReference>
<reference evidence="6 7" key="1">
    <citation type="submission" date="2019-08" db="EMBL/GenBank/DDBJ databases">
        <authorList>
            <person name="Peeters C."/>
        </authorList>
    </citation>
    <scope>NUCLEOTIDE SEQUENCE [LARGE SCALE GENOMIC DNA]</scope>
    <source>
        <strain evidence="6 7">LMG 31110</strain>
    </source>
</reference>
<evidence type="ECO:0000313" key="6">
    <source>
        <dbReference type="EMBL" id="VVE16003.1"/>
    </source>
</evidence>
<dbReference type="Pfam" id="PF03466">
    <property type="entry name" value="LysR_substrate"/>
    <property type="match status" value="1"/>
</dbReference>
<dbReference type="InterPro" id="IPR036388">
    <property type="entry name" value="WH-like_DNA-bd_sf"/>
</dbReference>
<evidence type="ECO:0000259" key="5">
    <source>
        <dbReference type="PROSITE" id="PS50931"/>
    </source>
</evidence>
<organism evidence="6 7">
    <name type="scientific">Pandoraea communis</name>
    <dbReference type="NCBI Taxonomy" id="2508297"/>
    <lineage>
        <taxon>Bacteria</taxon>
        <taxon>Pseudomonadati</taxon>
        <taxon>Pseudomonadota</taxon>
        <taxon>Betaproteobacteria</taxon>
        <taxon>Burkholderiales</taxon>
        <taxon>Burkholderiaceae</taxon>
        <taxon>Pandoraea</taxon>
    </lineage>
</organism>
<evidence type="ECO:0000256" key="3">
    <source>
        <dbReference type="ARBA" id="ARBA00023125"/>
    </source>
</evidence>
<evidence type="ECO:0000313" key="7">
    <source>
        <dbReference type="Proteomes" id="UP000337189"/>
    </source>
</evidence>
<comment type="similarity">
    <text evidence="1">Belongs to the LysR transcriptional regulatory family.</text>
</comment>
<dbReference type="Gene3D" id="3.40.190.290">
    <property type="match status" value="1"/>
</dbReference>
<proteinExistence type="inferred from homology"/>
<keyword evidence="3" id="KW-0238">DNA-binding</keyword>
<dbReference type="AlphaFoldDB" id="A0A5E4VVZ8"/>
<dbReference type="Proteomes" id="UP000337189">
    <property type="component" value="Unassembled WGS sequence"/>
</dbReference>
<dbReference type="PROSITE" id="PS50931">
    <property type="entry name" value="HTH_LYSR"/>
    <property type="match status" value="1"/>
</dbReference>